<accession>A0AAV7XR40</accession>
<dbReference type="PANTHER" id="PTHR45857:SF9">
    <property type="entry name" value="MULTIPLE WING HAIRS, ISOFORM C"/>
    <property type="match status" value="1"/>
</dbReference>
<keyword evidence="1" id="KW-0175">Coiled coil</keyword>
<dbReference type="SUPFAM" id="SSF48371">
    <property type="entry name" value="ARM repeat"/>
    <property type="match status" value="1"/>
</dbReference>
<feature type="region of interest" description="Disordered" evidence="2">
    <location>
        <begin position="620"/>
        <end position="685"/>
    </location>
</feature>
<proteinExistence type="predicted"/>
<feature type="region of interest" description="Disordered" evidence="2">
    <location>
        <begin position="795"/>
        <end position="814"/>
    </location>
</feature>
<protein>
    <recommendedName>
        <fullName evidence="3">Formin FH3 domain-containing protein</fullName>
    </recommendedName>
</protein>
<feature type="compositionally biased region" description="Low complexity" evidence="2">
    <location>
        <begin position="215"/>
        <end position="228"/>
    </location>
</feature>
<dbReference type="InterPro" id="IPR043592">
    <property type="entry name" value="FMNL_animal"/>
</dbReference>
<dbReference type="GO" id="GO:0008360">
    <property type="term" value="P:regulation of cell shape"/>
    <property type="evidence" value="ECO:0007669"/>
    <property type="project" value="TreeGrafter"/>
</dbReference>
<feature type="compositionally biased region" description="Pro residues" evidence="2">
    <location>
        <begin position="338"/>
        <end position="352"/>
    </location>
</feature>
<gene>
    <name evidence="4" type="ORF">ONE63_007378</name>
</gene>
<organism evidence="4 5">
    <name type="scientific">Megalurothrips usitatus</name>
    <name type="common">bean blossom thrips</name>
    <dbReference type="NCBI Taxonomy" id="439358"/>
    <lineage>
        <taxon>Eukaryota</taxon>
        <taxon>Metazoa</taxon>
        <taxon>Ecdysozoa</taxon>
        <taxon>Arthropoda</taxon>
        <taxon>Hexapoda</taxon>
        <taxon>Insecta</taxon>
        <taxon>Pterygota</taxon>
        <taxon>Neoptera</taxon>
        <taxon>Paraneoptera</taxon>
        <taxon>Thysanoptera</taxon>
        <taxon>Terebrantia</taxon>
        <taxon>Thripoidea</taxon>
        <taxon>Thripidae</taxon>
        <taxon>Megalurothrips</taxon>
    </lineage>
</organism>
<feature type="region of interest" description="Disordered" evidence="2">
    <location>
        <begin position="551"/>
        <end position="604"/>
    </location>
</feature>
<evidence type="ECO:0000259" key="3">
    <source>
        <dbReference type="SMART" id="SM01139"/>
    </source>
</evidence>
<feature type="compositionally biased region" description="Low complexity" evidence="2">
    <location>
        <begin position="485"/>
        <end position="499"/>
    </location>
</feature>
<dbReference type="Gene3D" id="1.25.10.10">
    <property type="entry name" value="Leucine-rich Repeat Variant"/>
    <property type="match status" value="1"/>
</dbReference>
<feature type="region of interest" description="Disordered" evidence="2">
    <location>
        <begin position="750"/>
        <end position="782"/>
    </location>
</feature>
<sequence>MLTKTCEGAVEGHGAVSEALSTMRLRFGEPVRFRFLAGVLSSAGGHTDLLLAGLRFLNAFLRSAPGPQQRVYIQAELGQAGFQPDALRQTLAPSTAASGEVQCEFDAWQRQQVDVAALTQRCQQAESRATQLQDQLSQLQRRLQVLSLEQALKASAKEGKEGKDDDDSRSTPAEDEGISSSDQDRSLSPDAVDREPLVYEVVLKVPEDRPPIPRTAPRTAPRNNANNNMKQQRQEEQRLDAEDDDDEEETTIEEVMEEFQNIINDAETEVYANNNISNRPLSDVDQSKNVYVNSDTLTARIQVPYPQDNNILSSDGGSRTAAKSGRLRLEALFQNAPPTKPPPQQPPQPPQPTQRLQLPPRQAPSPPTDDDEHLQQHGESEIVPCALLPQPPRRAKSLVHLCAPSKDYVNLCNSSPFFDDADSFSNVSGDGDNSDSLLSASRETLGLGLGLVGAGGGASSDHASSTTRDKNIRNAADGGAGGGVSSATSRTSRTSRGYRSIAMIMPDEDCGDCNKDEDDVIKPVEVSVYQGMGVHGIPDILRCSKQAPRGVDPATVRNGSNYQPAGAAAALSKPTPSTATTASAASNGAPAKSPRRPADHDRAARTGSFDGLFYMADSPKAAKPGAAGGSRPVSGKPPAVAPKKKTSSHGGRSAAQTPSSASDRSDSQRSDGAARRAKSKSLERIDEGLNSMVDIVVSQKQQQRLSPEGVFQAREWSVEWGSRPAAGRLPLPANGGGPSPAGPVVIVSRSTSVRHQQRQFQPPRPAPGHAVGRRTPPEGANSAMFLPVSSRVSAFEKGDQRHHGPPMGPMGPMGMGAPSGPVSASFIIKRGHTNAGLYSGHHLIRDSHGPGGHGGHGPAMGPANGLGPAMAKIVNTAPVPGLAPGMPALTPGHDFTRGIHVNLALPSGKLTDLPSGLY</sequence>
<feature type="compositionally biased region" description="Basic and acidic residues" evidence="2">
    <location>
        <begin position="182"/>
        <end position="197"/>
    </location>
</feature>
<feature type="region of interest" description="Disordered" evidence="2">
    <location>
        <begin position="154"/>
        <end position="251"/>
    </location>
</feature>
<dbReference type="GO" id="GO:0005829">
    <property type="term" value="C:cytosol"/>
    <property type="evidence" value="ECO:0007669"/>
    <property type="project" value="TreeGrafter"/>
</dbReference>
<dbReference type="PANTHER" id="PTHR45857">
    <property type="entry name" value="FORMIN-LIKE PROTEIN"/>
    <property type="match status" value="1"/>
</dbReference>
<dbReference type="Pfam" id="PF06367">
    <property type="entry name" value="Drf_FH3"/>
    <property type="match status" value="1"/>
</dbReference>
<feature type="compositionally biased region" description="Basic and acidic residues" evidence="2">
    <location>
        <begin position="663"/>
        <end position="685"/>
    </location>
</feature>
<dbReference type="GO" id="GO:0016477">
    <property type="term" value="P:cell migration"/>
    <property type="evidence" value="ECO:0007669"/>
    <property type="project" value="TreeGrafter"/>
</dbReference>
<dbReference type="GO" id="GO:0051015">
    <property type="term" value="F:actin filament binding"/>
    <property type="evidence" value="ECO:0007669"/>
    <property type="project" value="TreeGrafter"/>
</dbReference>
<comment type="caution">
    <text evidence="4">The sequence shown here is derived from an EMBL/GenBank/DDBJ whole genome shotgun (WGS) entry which is preliminary data.</text>
</comment>
<evidence type="ECO:0000256" key="1">
    <source>
        <dbReference type="SAM" id="Coils"/>
    </source>
</evidence>
<dbReference type="InterPro" id="IPR010472">
    <property type="entry name" value="FH3_dom"/>
</dbReference>
<dbReference type="EMBL" id="JAPTSV010000005">
    <property type="protein sequence ID" value="KAJ1527395.1"/>
    <property type="molecule type" value="Genomic_DNA"/>
</dbReference>
<feature type="compositionally biased region" description="Polar residues" evidence="2">
    <location>
        <begin position="648"/>
        <end position="658"/>
    </location>
</feature>
<evidence type="ECO:0000313" key="4">
    <source>
        <dbReference type="EMBL" id="KAJ1527395.1"/>
    </source>
</evidence>
<dbReference type="InterPro" id="IPR011989">
    <property type="entry name" value="ARM-like"/>
</dbReference>
<feature type="region of interest" description="Disordered" evidence="2">
    <location>
        <begin position="334"/>
        <end position="376"/>
    </location>
</feature>
<feature type="region of interest" description="Disordered" evidence="2">
    <location>
        <begin position="454"/>
        <end position="499"/>
    </location>
</feature>
<feature type="compositionally biased region" description="Low complexity" evidence="2">
    <location>
        <begin position="567"/>
        <end position="592"/>
    </location>
</feature>
<feature type="domain" description="Formin FH3" evidence="3">
    <location>
        <begin position="11"/>
        <end position="206"/>
    </location>
</feature>
<feature type="compositionally biased region" description="Basic and acidic residues" evidence="2">
    <location>
        <begin position="155"/>
        <end position="169"/>
    </location>
</feature>
<dbReference type="SMART" id="SM01139">
    <property type="entry name" value="Drf_FH3"/>
    <property type="match status" value="1"/>
</dbReference>
<dbReference type="AlphaFoldDB" id="A0AAV7XR40"/>
<evidence type="ECO:0000256" key="2">
    <source>
        <dbReference type="SAM" id="MobiDB-lite"/>
    </source>
</evidence>
<dbReference type="InterPro" id="IPR016024">
    <property type="entry name" value="ARM-type_fold"/>
</dbReference>
<reference evidence="4" key="1">
    <citation type="submission" date="2022-12" db="EMBL/GenBank/DDBJ databases">
        <title>Chromosome-level genome assembly of the bean flower thrips Megalurothrips usitatus.</title>
        <authorList>
            <person name="Ma L."/>
            <person name="Liu Q."/>
            <person name="Li H."/>
            <person name="Cai W."/>
        </authorList>
    </citation>
    <scope>NUCLEOTIDE SEQUENCE</scope>
    <source>
        <strain evidence="4">Cailab_2022a</strain>
    </source>
</reference>
<feature type="compositionally biased region" description="Acidic residues" evidence="2">
    <location>
        <begin position="241"/>
        <end position="251"/>
    </location>
</feature>
<dbReference type="GO" id="GO:0030866">
    <property type="term" value="P:cortical actin cytoskeleton organization"/>
    <property type="evidence" value="ECO:0007669"/>
    <property type="project" value="TreeGrafter"/>
</dbReference>
<evidence type="ECO:0000313" key="5">
    <source>
        <dbReference type="Proteomes" id="UP001075354"/>
    </source>
</evidence>
<feature type="coiled-coil region" evidence="1">
    <location>
        <begin position="115"/>
        <end position="149"/>
    </location>
</feature>
<dbReference type="Proteomes" id="UP001075354">
    <property type="component" value="Chromosome 5"/>
</dbReference>
<name>A0AAV7XR40_9NEOP</name>
<keyword evidence="5" id="KW-1185">Reference proteome</keyword>